<name>A0ABU4WHJ9_9BACT</name>
<organism evidence="1 2">
    <name type="scientific">Intestinicryptomonas porci</name>
    <dbReference type="NCBI Taxonomy" id="2926320"/>
    <lineage>
        <taxon>Bacteria</taxon>
        <taxon>Pseudomonadati</taxon>
        <taxon>Verrucomicrobiota</taxon>
        <taxon>Opitutia</taxon>
        <taxon>Opitutales</taxon>
        <taxon>Intestinicryptomonaceae</taxon>
        <taxon>Intestinicryptomonas</taxon>
    </lineage>
</organism>
<sequence length="185" mass="20709">MSVPDIKRKHLLVDGWNIIRAHKDMARAFEELGQDAAKRMLSDMLSPIHDILGYRVTIVYDGRGDDINVEKIGLSKTFSEVYTPSCMTADELIEQMCATSKNPRNITVASRDNLIRLTAMGFKVESITSFQLFGWAESASRMLARKFEDVKSESGKKWRESTAAFGNIEELLKSRKNGSGGKSKA</sequence>
<dbReference type="PANTHER" id="PTHR34547:SF1">
    <property type="entry name" value="YACP-LIKE NYN DOMAIN PROTEIN"/>
    <property type="match status" value="1"/>
</dbReference>
<proteinExistence type="predicted"/>
<evidence type="ECO:0000313" key="1">
    <source>
        <dbReference type="EMBL" id="MDX8416044.1"/>
    </source>
</evidence>
<evidence type="ECO:0000313" key="2">
    <source>
        <dbReference type="Proteomes" id="UP001275932"/>
    </source>
</evidence>
<dbReference type="InterPro" id="IPR010298">
    <property type="entry name" value="YacP-like"/>
</dbReference>
<accession>A0ABU4WHJ9</accession>
<dbReference type="Proteomes" id="UP001275932">
    <property type="component" value="Unassembled WGS sequence"/>
</dbReference>
<reference evidence="1 2" key="1">
    <citation type="submission" date="2022-03" db="EMBL/GenBank/DDBJ databases">
        <title>Novel taxa within the pig intestine.</title>
        <authorList>
            <person name="Wylensek D."/>
            <person name="Bishof K."/>
            <person name="Afrizal A."/>
            <person name="Clavel T."/>
        </authorList>
    </citation>
    <scope>NUCLEOTIDE SEQUENCE [LARGE SCALE GENOMIC DNA]</scope>
    <source>
        <strain evidence="1 2">CLA-KB-P66</strain>
    </source>
</reference>
<keyword evidence="2" id="KW-1185">Reference proteome</keyword>
<dbReference type="EMBL" id="JALBUT010000008">
    <property type="protein sequence ID" value="MDX8416044.1"/>
    <property type="molecule type" value="Genomic_DNA"/>
</dbReference>
<comment type="caution">
    <text evidence="1">The sequence shown here is derived from an EMBL/GenBank/DDBJ whole genome shotgun (WGS) entry which is preliminary data.</text>
</comment>
<dbReference type="RefSeq" id="WP_370397497.1">
    <property type="nucleotide sequence ID" value="NZ_JALBUT010000008.1"/>
</dbReference>
<dbReference type="PANTHER" id="PTHR34547">
    <property type="entry name" value="YACP-LIKE NYN DOMAIN PROTEIN"/>
    <property type="match status" value="1"/>
</dbReference>
<protein>
    <submittedName>
        <fullName evidence="1">NYN domain-containing protein</fullName>
    </submittedName>
</protein>
<dbReference type="Pfam" id="PF05991">
    <property type="entry name" value="NYN_YacP"/>
    <property type="match status" value="1"/>
</dbReference>
<gene>
    <name evidence="1" type="ORF">MOX91_07640</name>
</gene>